<dbReference type="Proteomes" id="UP000323300">
    <property type="component" value="Unassembled WGS sequence"/>
</dbReference>
<name>A0A1I4FAX7_9HYPH</name>
<keyword evidence="2" id="KW-1185">Reference proteome</keyword>
<evidence type="ECO:0000313" key="2">
    <source>
        <dbReference type="Proteomes" id="UP000323300"/>
    </source>
</evidence>
<protein>
    <submittedName>
        <fullName evidence="1">Uncharacterized protein</fullName>
    </submittedName>
</protein>
<proteinExistence type="predicted"/>
<accession>A0A1I4FAX7</accession>
<organism evidence="1 2">
    <name type="scientific">Neomesorhizobium albiziae</name>
    <dbReference type="NCBI Taxonomy" id="335020"/>
    <lineage>
        <taxon>Bacteria</taxon>
        <taxon>Pseudomonadati</taxon>
        <taxon>Pseudomonadota</taxon>
        <taxon>Alphaproteobacteria</taxon>
        <taxon>Hyphomicrobiales</taxon>
        <taxon>Phyllobacteriaceae</taxon>
        <taxon>Neomesorhizobium</taxon>
    </lineage>
</organism>
<evidence type="ECO:0000313" key="1">
    <source>
        <dbReference type="EMBL" id="SFL15034.1"/>
    </source>
</evidence>
<gene>
    <name evidence="1" type="ORF">SAMN04488498_1413</name>
</gene>
<sequence>MHLFQILLPCADNAGTPFGKEDFECVKNEPAGRLQGVTAYLQKPAEGVWGHGTAS</sequence>
<dbReference type="EMBL" id="FOSL01000041">
    <property type="protein sequence ID" value="SFL15034.1"/>
    <property type="molecule type" value="Genomic_DNA"/>
</dbReference>
<dbReference type="AlphaFoldDB" id="A0A1I4FAX7"/>
<reference evidence="1 2" key="1">
    <citation type="submission" date="2016-10" db="EMBL/GenBank/DDBJ databases">
        <authorList>
            <person name="Varghese N."/>
            <person name="Submissions S."/>
        </authorList>
    </citation>
    <scope>NUCLEOTIDE SEQUENCE [LARGE SCALE GENOMIC DNA]</scope>
    <source>
        <strain evidence="1 2">DSM 21822</strain>
    </source>
</reference>